<dbReference type="GO" id="GO:0016887">
    <property type="term" value="F:ATP hydrolysis activity"/>
    <property type="evidence" value="ECO:0007669"/>
    <property type="project" value="InterPro"/>
</dbReference>
<dbReference type="SMART" id="SM00382">
    <property type="entry name" value="AAA"/>
    <property type="match status" value="1"/>
</dbReference>
<comment type="similarity">
    <text evidence="8">Belongs to the ABC transporter superfamily. Energy-coupling factor EcfA family.</text>
</comment>
<dbReference type="AlphaFoldDB" id="A0A6I4VXP2"/>
<evidence type="ECO:0000313" key="11">
    <source>
        <dbReference type="Proteomes" id="UP000430692"/>
    </source>
</evidence>
<evidence type="ECO:0000256" key="5">
    <source>
        <dbReference type="ARBA" id="ARBA00022840"/>
    </source>
</evidence>
<dbReference type="PROSITE" id="PS50893">
    <property type="entry name" value="ABC_TRANSPORTER_2"/>
    <property type="match status" value="1"/>
</dbReference>
<dbReference type="NCBIfam" id="TIGR04521">
    <property type="entry name" value="ECF_ATPase_2"/>
    <property type="match status" value="1"/>
</dbReference>
<dbReference type="InterPro" id="IPR015856">
    <property type="entry name" value="ABC_transpr_CbiO/EcfA_su"/>
</dbReference>
<reference evidence="10 11" key="1">
    <citation type="submission" date="2019-12" db="EMBL/GenBank/DDBJ databases">
        <title>Whole-genome analyses of novel actinobacteria.</title>
        <authorList>
            <person name="Sahin N."/>
            <person name="Saygin H."/>
        </authorList>
    </citation>
    <scope>NUCLEOTIDE SEQUENCE [LARGE SCALE GENOMIC DNA]</scope>
    <source>
        <strain evidence="10 11">KC615</strain>
    </source>
</reference>
<organism evidence="10 11">
    <name type="scientific">Shimazuella alba</name>
    <dbReference type="NCBI Taxonomy" id="2690964"/>
    <lineage>
        <taxon>Bacteria</taxon>
        <taxon>Bacillati</taxon>
        <taxon>Bacillota</taxon>
        <taxon>Bacilli</taxon>
        <taxon>Bacillales</taxon>
        <taxon>Thermoactinomycetaceae</taxon>
        <taxon>Shimazuella</taxon>
    </lineage>
</organism>
<evidence type="ECO:0000256" key="2">
    <source>
        <dbReference type="ARBA" id="ARBA00022448"/>
    </source>
</evidence>
<keyword evidence="2 8" id="KW-0813">Transport</keyword>
<dbReference type="PANTHER" id="PTHR43553:SF27">
    <property type="entry name" value="ENERGY-COUPLING FACTOR TRANSPORTER ATP-BINDING PROTEIN ECFA2"/>
    <property type="match status" value="1"/>
</dbReference>
<evidence type="ECO:0000313" key="10">
    <source>
        <dbReference type="EMBL" id="MXQ54646.1"/>
    </source>
</evidence>
<keyword evidence="11" id="KW-1185">Reference proteome</keyword>
<dbReference type="PROSITE" id="PS00211">
    <property type="entry name" value="ABC_TRANSPORTER_1"/>
    <property type="match status" value="1"/>
</dbReference>
<dbReference type="SUPFAM" id="SSF52540">
    <property type="entry name" value="P-loop containing nucleoside triphosphate hydrolases"/>
    <property type="match status" value="1"/>
</dbReference>
<dbReference type="GO" id="GO:0042626">
    <property type="term" value="F:ATPase-coupled transmembrane transporter activity"/>
    <property type="evidence" value="ECO:0007669"/>
    <property type="project" value="TreeGrafter"/>
</dbReference>
<sequence length="285" mass="31118">MDIHVKNISYVYQKGTPFEEHALSDLSLSIPHGIVQAVVGKTGSGKSTLIGLIAGLLRPTTGSITVGDDIVTAKTKKIPFRSKIGVVFQYPEQQLFAETVYKDIAYGPSNQGISKEQLEERVLQAIGLVGLDESLLDKSPFGLSGGQMRRVALAGVLAMEPSILILDEPTAGLDREGSEQLLYLIQTLHQQKQVTIILVTHQMEEVARLANQVVVMEAGTTAFTGSPVELFGDRKRLERFGLELPSITKLIDKLNQKANPPIPTSLFELGHLVSHLENRRKGSRS</sequence>
<evidence type="ECO:0000259" key="9">
    <source>
        <dbReference type="PROSITE" id="PS50893"/>
    </source>
</evidence>
<dbReference type="InterPro" id="IPR003593">
    <property type="entry name" value="AAA+_ATPase"/>
</dbReference>
<keyword evidence="5 8" id="KW-0067">ATP-binding</keyword>
<dbReference type="GO" id="GO:0005524">
    <property type="term" value="F:ATP binding"/>
    <property type="evidence" value="ECO:0007669"/>
    <property type="project" value="UniProtKB-UniRule"/>
</dbReference>
<dbReference type="EMBL" id="WUUL01000008">
    <property type="protein sequence ID" value="MXQ54646.1"/>
    <property type="molecule type" value="Genomic_DNA"/>
</dbReference>
<keyword evidence="3 8" id="KW-1003">Cell membrane</keyword>
<evidence type="ECO:0000256" key="1">
    <source>
        <dbReference type="ARBA" id="ARBA00004202"/>
    </source>
</evidence>
<dbReference type="InterPro" id="IPR027417">
    <property type="entry name" value="P-loop_NTPase"/>
</dbReference>
<evidence type="ECO:0000256" key="8">
    <source>
        <dbReference type="RuleBase" id="RU365104"/>
    </source>
</evidence>
<dbReference type="Pfam" id="PF00005">
    <property type="entry name" value="ABC_tran"/>
    <property type="match status" value="1"/>
</dbReference>
<dbReference type="InterPro" id="IPR017871">
    <property type="entry name" value="ABC_transporter-like_CS"/>
</dbReference>
<dbReference type="RefSeq" id="WP_160801992.1">
    <property type="nucleotide sequence ID" value="NZ_WUUL01000008.1"/>
</dbReference>
<name>A0A6I4VXP2_9BACL</name>
<comment type="caution">
    <text evidence="10">The sequence shown here is derived from an EMBL/GenBank/DDBJ whole genome shotgun (WGS) entry which is preliminary data.</text>
</comment>
<keyword evidence="6" id="KW-1278">Translocase</keyword>
<dbReference type="Gene3D" id="3.40.50.300">
    <property type="entry name" value="P-loop containing nucleotide triphosphate hydrolases"/>
    <property type="match status" value="1"/>
</dbReference>
<dbReference type="Proteomes" id="UP000430692">
    <property type="component" value="Unassembled WGS sequence"/>
</dbReference>
<comment type="subunit">
    <text evidence="8">Forms a stable energy-coupling factor (ECF) transporter complex composed of 2 membrane-embedded substrate-binding proteins (S component), 2 ATP-binding proteins (A component) and 2 transmembrane proteins (T component).</text>
</comment>
<evidence type="ECO:0000256" key="4">
    <source>
        <dbReference type="ARBA" id="ARBA00022741"/>
    </source>
</evidence>
<feature type="domain" description="ABC transporter" evidence="9">
    <location>
        <begin position="3"/>
        <end position="243"/>
    </location>
</feature>
<dbReference type="InterPro" id="IPR030946">
    <property type="entry name" value="EcfA2"/>
</dbReference>
<comment type="subcellular location">
    <subcellularLocation>
        <location evidence="1 8">Cell membrane</location>
        <topology evidence="1 8">Peripheral membrane protein</topology>
    </subcellularLocation>
</comment>
<gene>
    <name evidence="10" type="ORF">GSM42_13155</name>
</gene>
<accession>A0A6I4VXP2</accession>
<dbReference type="GO" id="GO:0015087">
    <property type="term" value="F:cobalt ion transmembrane transporter activity"/>
    <property type="evidence" value="ECO:0007669"/>
    <property type="project" value="UniProtKB-ARBA"/>
</dbReference>
<keyword evidence="4 8" id="KW-0547">Nucleotide-binding</keyword>
<evidence type="ECO:0000256" key="3">
    <source>
        <dbReference type="ARBA" id="ARBA00022475"/>
    </source>
</evidence>
<dbReference type="GO" id="GO:0043190">
    <property type="term" value="C:ATP-binding cassette (ABC) transporter complex"/>
    <property type="evidence" value="ECO:0007669"/>
    <property type="project" value="TreeGrafter"/>
</dbReference>
<evidence type="ECO:0000256" key="6">
    <source>
        <dbReference type="ARBA" id="ARBA00022967"/>
    </source>
</evidence>
<dbReference type="CDD" id="cd03225">
    <property type="entry name" value="ABC_cobalt_CbiO_domain1"/>
    <property type="match status" value="1"/>
</dbReference>
<dbReference type="InterPro" id="IPR050095">
    <property type="entry name" value="ECF_ABC_transporter_ATP-bd"/>
</dbReference>
<dbReference type="InterPro" id="IPR003439">
    <property type="entry name" value="ABC_transporter-like_ATP-bd"/>
</dbReference>
<keyword evidence="7 8" id="KW-0472">Membrane</keyword>
<dbReference type="EC" id="7.-.-.-" evidence="8"/>
<comment type="function">
    <text evidence="8">ATP-binding (A) component of a common energy-coupling factor (ECF) ABC-transporter complex.</text>
</comment>
<dbReference type="FunFam" id="3.40.50.300:FF:000224">
    <property type="entry name" value="Energy-coupling factor transporter ATP-binding protein EcfA"/>
    <property type="match status" value="1"/>
</dbReference>
<evidence type="ECO:0000256" key="7">
    <source>
        <dbReference type="ARBA" id="ARBA00023136"/>
    </source>
</evidence>
<protein>
    <recommendedName>
        <fullName evidence="8">Energy-coupling factor transporter ATP-binding protein EcfA2</fullName>
        <ecNumber evidence="8">7.-.-.-</ecNumber>
    </recommendedName>
</protein>
<proteinExistence type="inferred from homology"/>
<dbReference type="PANTHER" id="PTHR43553">
    <property type="entry name" value="HEAVY METAL TRANSPORTER"/>
    <property type="match status" value="1"/>
</dbReference>